<dbReference type="Pfam" id="PF00072">
    <property type="entry name" value="Response_reg"/>
    <property type="match status" value="1"/>
</dbReference>
<keyword evidence="1 2" id="KW-0597">Phosphoprotein</keyword>
<dbReference type="Pfam" id="PF08663">
    <property type="entry name" value="HalX"/>
    <property type="match status" value="1"/>
</dbReference>
<accession>A0A368N977</accession>
<sequence>MTASEGGTVLIVDDDREVVRTYRRYLDETYTIREAYGGEAALDELDDDDDVDVVLLDRLMPGPSGREVLDRIREDGYDVRVAMVTAIDPDFDIVDMGFDDYVTKPTTRDELRRTVASLLELDQHAVDVRQYHSLLVKAAALREGKSTYELDENRAYTDLESRISDLEATLDDEAERLVDDSRFVATLRAIDTAATREDADG</sequence>
<feature type="domain" description="Response regulatory" evidence="3">
    <location>
        <begin position="8"/>
        <end position="119"/>
    </location>
</feature>
<dbReference type="PANTHER" id="PTHR44591:SF3">
    <property type="entry name" value="RESPONSE REGULATORY DOMAIN-CONTAINING PROTEIN"/>
    <property type="match status" value="1"/>
</dbReference>
<dbReference type="AlphaFoldDB" id="A0A368N977"/>
<evidence type="ECO:0000256" key="1">
    <source>
        <dbReference type="ARBA" id="ARBA00022553"/>
    </source>
</evidence>
<dbReference type="EMBL" id="QPHM01000001">
    <property type="protein sequence ID" value="RCU46094.1"/>
    <property type="molecule type" value="Genomic_DNA"/>
</dbReference>
<dbReference type="GO" id="GO:0000160">
    <property type="term" value="P:phosphorelay signal transduction system"/>
    <property type="evidence" value="ECO:0007669"/>
    <property type="project" value="InterPro"/>
</dbReference>
<name>A0A368N977_9EURY</name>
<evidence type="ECO:0000259" key="3">
    <source>
        <dbReference type="PROSITE" id="PS50110"/>
    </source>
</evidence>
<protein>
    <submittedName>
        <fullName evidence="4">Response regulator</fullName>
    </submittedName>
</protein>
<dbReference type="InterPro" id="IPR013971">
    <property type="entry name" value="HalX_domain"/>
</dbReference>
<dbReference type="Proteomes" id="UP000252189">
    <property type="component" value="Unassembled WGS sequence"/>
</dbReference>
<dbReference type="SMART" id="SM00448">
    <property type="entry name" value="REC"/>
    <property type="match status" value="1"/>
</dbReference>
<reference evidence="4 5" key="1">
    <citation type="submission" date="2018-07" db="EMBL/GenBank/DDBJ databases">
        <title>Genome sequences of Haloplanus salinus JCM 18368T.</title>
        <authorList>
            <person name="Kim Y.B."/>
            <person name="Roh S.W."/>
        </authorList>
    </citation>
    <scope>NUCLEOTIDE SEQUENCE [LARGE SCALE GENOMIC DNA]</scope>
    <source>
        <strain evidence="4 5">JCM 18368</strain>
    </source>
</reference>
<evidence type="ECO:0000256" key="2">
    <source>
        <dbReference type="PROSITE-ProRule" id="PRU00169"/>
    </source>
</evidence>
<dbReference type="PROSITE" id="PS50110">
    <property type="entry name" value="RESPONSE_REGULATORY"/>
    <property type="match status" value="1"/>
</dbReference>
<dbReference type="InterPro" id="IPR011006">
    <property type="entry name" value="CheY-like_superfamily"/>
</dbReference>
<dbReference type="RefSeq" id="WP_114447646.1">
    <property type="nucleotide sequence ID" value="NZ_QPHM01000001.1"/>
</dbReference>
<dbReference type="SUPFAM" id="SSF52172">
    <property type="entry name" value="CheY-like"/>
    <property type="match status" value="1"/>
</dbReference>
<comment type="caution">
    <text evidence="4">The sequence shown here is derived from an EMBL/GenBank/DDBJ whole genome shotgun (WGS) entry which is preliminary data.</text>
</comment>
<dbReference type="Gene3D" id="3.40.50.2300">
    <property type="match status" value="1"/>
</dbReference>
<organism evidence="4 5">
    <name type="scientific">Haloplanus salinus</name>
    <dbReference type="NCBI Taxonomy" id="1126245"/>
    <lineage>
        <taxon>Archaea</taxon>
        <taxon>Methanobacteriati</taxon>
        <taxon>Methanobacteriota</taxon>
        <taxon>Stenosarchaea group</taxon>
        <taxon>Halobacteria</taxon>
        <taxon>Halobacteriales</taxon>
        <taxon>Haloferacaceae</taxon>
        <taxon>Haloplanus</taxon>
    </lineage>
</organism>
<feature type="modified residue" description="4-aspartylphosphate" evidence="2">
    <location>
        <position position="57"/>
    </location>
</feature>
<evidence type="ECO:0000313" key="5">
    <source>
        <dbReference type="Proteomes" id="UP000252189"/>
    </source>
</evidence>
<dbReference type="InterPro" id="IPR001789">
    <property type="entry name" value="Sig_transdc_resp-reg_receiver"/>
</dbReference>
<keyword evidence="5" id="KW-1185">Reference proteome</keyword>
<dbReference type="InterPro" id="IPR050595">
    <property type="entry name" value="Bact_response_regulator"/>
</dbReference>
<gene>
    <name evidence="4" type="ORF">DU504_01535</name>
</gene>
<dbReference type="OrthoDB" id="86314at2157"/>
<dbReference type="PANTHER" id="PTHR44591">
    <property type="entry name" value="STRESS RESPONSE REGULATOR PROTEIN 1"/>
    <property type="match status" value="1"/>
</dbReference>
<evidence type="ECO:0000313" key="4">
    <source>
        <dbReference type="EMBL" id="RCU46094.1"/>
    </source>
</evidence>
<proteinExistence type="predicted"/>